<dbReference type="RefSeq" id="WP_284238725.1">
    <property type="nucleotide sequence ID" value="NZ_BSSQ01000010.1"/>
</dbReference>
<dbReference type="Proteomes" id="UP001157114">
    <property type="component" value="Unassembled WGS sequence"/>
</dbReference>
<keyword evidence="1" id="KW-1133">Transmembrane helix</keyword>
<keyword evidence="1" id="KW-0472">Membrane</keyword>
<organism evidence="2 3">
    <name type="scientific">Paenibacillus glycanilyticus</name>
    <dbReference type="NCBI Taxonomy" id="126569"/>
    <lineage>
        <taxon>Bacteria</taxon>
        <taxon>Bacillati</taxon>
        <taxon>Bacillota</taxon>
        <taxon>Bacilli</taxon>
        <taxon>Bacillales</taxon>
        <taxon>Paenibacillaceae</taxon>
        <taxon>Paenibacillus</taxon>
    </lineage>
</organism>
<protein>
    <submittedName>
        <fullName evidence="2">Uncharacterized protein</fullName>
    </submittedName>
</protein>
<keyword evidence="1" id="KW-0812">Transmembrane</keyword>
<reference evidence="2 3" key="1">
    <citation type="submission" date="2023-03" db="EMBL/GenBank/DDBJ databases">
        <title>Draft genome sequence of the bacteria which degrade cell wall of Tricholomamatutake.</title>
        <authorList>
            <person name="Konishi Y."/>
            <person name="Fukuta Y."/>
            <person name="Shirasaka N."/>
        </authorList>
    </citation>
    <scope>NUCLEOTIDE SEQUENCE [LARGE SCALE GENOMIC DNA]</scope>
    <source>
        <strain evidence="3">mu1</strain>
    </source>
</reference>
<gene>
    <name evidence="2" type="ORF">MU1_23120</name>
</gene>
<evidence type="ECO:0000256" key="1">
    <source>
        <dbReference type="SAM" id="Phobius"/>
    </source>
</evidence>
<keyword evidence="3" id="KW-1185">Reference proteome</keyword>
<dbReference type="EMBL" id="BSSQ01000010">
    <property type="protein sequence ID" value="GLX67967.1"/>
    <property type="molecule type" value="Genomic_DNA"/>
</dbReference>
<evidence type="ECO:0000313" key="2">
    <source>
        <dbReference type="EMBL" id="GLX67967.1"/>
    </source>
</evidence>
<sequence length="76" mass="8700">MQNMIILLLFLLAAYVQYRSLLKKREVRQVVVSISFMAVGVCLVLLREFHVKIPSPVSGINLLFHPVDLFMTRLLG</sequence>
<feature type="transmembrane region" description="Helical" evidence="1">
    <location>
        <begin position="29"/>
        <end position="46"/>
    </location>
</feature>
<comment type="caution">
    <text evidence="2">The sequence shown here is derived from an EMBL/GenBank/DDBJ whole genome shotgun (WGS) entry which is preliminary data.</text>
</comment>
<accession>A0ABQ6GE88</accession>
<proteinExistence type="predicted"/>
<name>A0ABQ6GE88_9BACL</name>
<evidence type="ECO:0000313" key="3">
    <source>
        <dbReference type="Proteomes" id="UP001157114"/>
    </source>
</evidence>